<dbReference type="Gene3D" id="3.20.20.190">
    <property type="entry name" value="Phosphatidylinositol (PI) phosphodiesterase"/>
    <property type="match status" value="1"/>
</dbReference>
<keyword evidence="4" id="KW-0319">Glycerol metabolism</keyword>
<comment type="similarity">
    <text evidence="1">Belongs to the glycerophosphoryl diester phosphodiesterase family.</text>
</comment>
<dbReference type="GO" id="GO:0008889">
    <property type="term" value="F:glycerophosphodiester phosphodiesterase activity"/>
    <property type="evidence" value="ECO:0007669"/>
    <property type="project" value="UniProtKB-EC"/>
</dbReference>
<dbReference type="GO" id="GO:0042597">
    <property type="term" value="C:periplasmic space"/>
    <property type="evidence" value="ECO:0007669"/>
    <property type="project" value="TreeGrafter"/>
</dbReference>
<evidence type="ECO:0000313" key="9">
    <source>
        <dbReference type="Proteomes" id="UP000182229"/>
    </source>
</evidence>
<dbReference type="STRING" id="83449.BON30_12985"/>
<keyword evidence="9" id="KW-1185">Reference proteome</keyword>
<dbReference type="EMBL" id="MPIN01000003">
    <property type="protein sequence ID" value="OJH40532.1"/>
    <property type="molecule type" value="Genomic_DNA"/>
</dbReference>
<reference evidence="8 9" key="2">
    <citation type="submission" date="2016-12" db="EMBL/GenBank/DDBJ databases">
        <title>Draft Genome Sequence of Cystobacter ferrugineus Strain Cbfe23.</title>
        <authorList>
            <person name="Akbar S."/>
            <person name="Dowd S.E."/>
            <person name="Stevens D.C."/>
        </authorList>
    </citation>
    <scope>NUCLEOTIDE SEQUENCE [LARGE SCALE GENOMIC DNA]</scope>
    <source>
        <strain evidence="8 9">Cbfe23</strain>
    </source>
</reference>
<dbReference type="Proteomes" id="UP000182229">
    <property type="component" value="Unassembled WGS sequence"/>
</dbReference>
<organism evidence="8 9">
    <name type="scientific">Cystobacter ferrugineus</name>
    <dbReference type="NCBI Taxonomy" id="83449"/>
    <lineage>
        <taxon>Bacteria</taxon>
        <taxon>Pseudomonadati</taxon>
        <taxon>Myxococcota</taxon>
        <taxon>Myxococcia</taxon>
        <taxon>Myxococcales</taxon>
        <taxon>Cystobacterineae</taxon>
        <taxon>Archangiaceae</taxon>
        <taxon>Cystobacter</taxon>
    </lineage>
</organism>
<evidence type="ECO:0000256" key="6">
    <source>
        <dbReference type="ARBA" id="ARBA00047512"/>
    </source>
</evidence>
<dbReference type="PANTHER" id="PTHR43620">
    <property type="entry name" value="GLYCEROPHOSPHORYL DIESTER PHOSPHODIESTERASE"/>
    <property type="match status" value="1"/>
</dbReference>
<dbReference type="Pfam" id="PF03009">
    <property type="entry name" value="GDPD"/>
    <property type="match status" value="1"/>
</dbReference>
<evidence type="ECO:0000313" key="8">
    <source>
        <dbReference type="EMBL" id="OJH40532.1"/>
    </source>
</evidence>
<protein>
    <recommendedName>
        <fullName evidence="2">glycerophosphodiester phosphodiesterase</fullName>
        <ecNumber evidence="2">3.1.4.46</ecNumber>
    </recommendedName>
</protein>
<dbReference type="InterPro" id="IPR017946">
    <property type="entry name" value="PLC-like_Pdiesterase_TIM-brl"/>
</dbReference>
<evidence type="ECO:0000256" key="4">
    <source>
        <dbReference type="ARBA" id="ARBA00022798"/>
    </source>
</evidence>
<proteinExistence type="inferred from homology"/>
<feature type="domain" description="GP-PDE" evidence="7">
    <location>
        <begin position="29"/>
        <end position="363"/>
    </location>
</feature>
<comment type="caution">
    <text evidence="8">The sequence shown here is derived from an EMBL/GenBank/DDBJ whole genome shotgun (WGS) entry which is preliminary data.</text>
</comment>
<evidence type="ECO:0000259" key="7">
    <source>
        <dbReference type="PROSITE" id="PS51704"/>
    </source>
</evidence>
<dbReference type="AlphaFoldDB" id="A0A1L9BE48"/>
<dbReference type="PANTHER" id="PTHR43620:SF7">
    <property type="entry name" value="GLYCEROPHOSPHODIESTER PHOSPHODIESTERASE GDPD5-RELATED"/>
    <property type="match status" value="1"/>
</dbReference>
<dbReference type="GO" id="GO:0006629">
    <property type="term" value="P:lipid metabolic process"/>
    <property type="evidence" value="ECO:0007669"/>
    <property type="project" value="InterPro"/>
</dbReference>
<keyword evidence="5" id="KW-0378">Hydrolase</keyword>
<dbReference type="InterPro" id="IPR030395">
    <property type="entry name" value="GP_PDE_dom"/>
</dbReference>
<gene>
    <name evidence="8" type="ORF">BON30_12985</name>
</gene>
<evidence type="ECO:0000256" key="2">
    <source>
        <dbReference type="ARBA" id="ARBA00012247"/>
    </source>
</evidence>
<dbReference type="PROSITE" id="PS51704">
    <property type="entry name" value="GP_PDE"/>
    <property type="match status" value="1"/>
</dbReference>
<dbReference type="GO" id="GO:0006071">
    <property type="term" value="P:glycerol metabolic process"/>
    <property type="evidence" value="ECO:0007669"/>
    <property type="project" value="UniProtKB-KW"/>
</dbReference>
<accession>A0A1L9BE48</accession>
<dbReference type="EC" id="3.1.4.46" evidence="2"/>
<evidence type="ECO:0000256" key="5">
    <source>
        <dbReference type="ARBA" id="ARBA00022801"/>
    </source>
</evidence>
<evidence type="ECO:0000256" key="3">
    <source>
        <dbReference type="ARBA" id="ARBA00022729"/>
    </source>
</evidence>
<dbReference type="CDD" id="cd08602">
    <property type="entry name" value="GDPD_ScGlpQ1_like"/>
    <property type="match status" value="1"/>
</dbReference>
<comment type="catalytic activity">
    <reaction evidence="6">
        <text>a sn-glycero-3-phosphodiester + H2O = an alcohol + sn-glycerol 3-phosphate + H(+)</text>
        <dbReference type="Rhea" id="RHEA:12969"/>
        <dbReference type="ChEBI" id="CHEBI:15377"/>
        <dbReference type="ChEBI" id="CHEBI:15378"/>
        <dbReference type="ChEBI" id="CHEBI:30879"/>
        <dbReference type="ChEBI" id="CHEBI:57597"/>
        <dbReference type="ChEBI" id="CHEBI:83408"/>
        <dbReference type="EC" id="3.1.4.46"/>
    </reaction>
</comment>
<sequence length="368" mass="40294">MSAVLPLALAGALALTGCDDRTPALADKLLVVGHRGASALRPEHTLASYRKAVEDGADIIEPDLVSTKDGVLVARHENEISGTTNVAAVEKFASRKTTKMIDGKPLTGWFTEDFTLEELKELRARERIPAVRPGNTQYDDQYEIPTLAEVIALAKELSQSSGRTIHLYAETKHPTYFQSVNLPLEDKLIEALRADDFTRTTATVYIQSFEVANLKDIRAKIGTSQPNWKLVQLMEEASLQPYDFVVAKDARTYADLMTEAGMKEIATYAQGVGPYKRSIIDVDANTGAFLKPSSLVRNAHAANLIVHPYTFRPENSFLPAPLKASGPDSTHNEAGAIKEIQAYLDAGIDGFFTDDPAVGREAVDTYKR</sequence>
<keyword evidence="3" id="KW-0732">Signal</keyword>
<evidence type="ECO:0000256" key="1">
    <source>
        <dbReference type="ARBA" id="ARBA00007277"/>
    </source>
</evidence>
<dbReference type="SUPFAM" id="SSF51695">
    <property type="entry name" value="PLC-like phosphodiesterases"/>
    <property type="match status" value="1"/>
</dbReference>
<name>A0A1L9BE48_9BACT</name>
<reference evidence="9" key="1">
    <citation type="submission" date="2016-11" db="EMBL/GenBank/DDBJ databases">
        <authorList>
            <person name="Shukria A."/>
            <person name="Stevens D.C."/>
        </authorList>
    </citation>
    <scope>NUCLEOTIDE SEQUENCE [LARGE SCALE GENOMIC DNA]</scope>
    <source>
        <strain evidence="9">Cbfe23</strain>
    </source>
</reference>